<dbReference type="Gene3D" id="3.40.50.1820">
    <property type="entry name" value="alpha/beta hydrolase"/>
    <property type="match status" value="1"/>
</dbReference>
<name>A0AAD5CXE2_AMBAR</name>
<accession>A0AAD5CXE2</accession>
<dbReference type="Pfam" id="PF12146">
    <property type="entry name" value="Hydrolase_4"/>
    <property type="match status" value="1"/>
</dbReference>
<dbReference type="EMBL" id="JAMZMK010006570">
    <property type="protein sequence ID" value="KAI7748281.1"/>
    <property type="molecule type" value="Genomic_DNA"/>
</dbReference>
<keyword evidence="3" id="KW-1185">Reference proteome</keyword>
<proteinExistence type="predicted"/>
<dbReference type="AlphaFoldDB" id="A0AAD5CXE2"/>
<sequence>MSGCMPNAEGSTIRPIRFIRVLPSPRINSSGSSFTQSIVRIQMAPSGIRTEELGVRIKAAVCFVHGYGDTCTFFFGGIAKRIAAAGYGVYAIYHPGFRLSEGLHSYCSNFNATATTKKCHDLFLGHQLSFLL</sequence>
<dbReference type="SUPFAM" id="SSF53474">
    <property type="entry name" value="alpha/beta-Hydrolases"/>
    <property type="match status" value="1"/>
</dbReference>
<comment type="caution">
    <text evidence="2">The sequence shown here is derived from an EMBL/GenBank/DDBJ whole genome shotgun (WGS) entry which is preliminary data.</text>
</comment>
<dbReference type="PANTHER" id="PTHR11614">
    <property type="entry name" value="PHOSPHOLIPASE-RELATED"/>
    <property type="match status" value="1"/>
</dbReference>
<organism evidence="2 3">
    <name type="scientific">Ambrosia artemisiifolia</name>
    <name type="common">Common ragweed</name>
    <dbReference type="NCBI Taxonomy" id="4212"/>
    <lineage>
        <taxon>Eukaryota</taxon>
        <taxon>Viridiplantae</taxon>
        <taxon>Streptophyta</taxon>
        <taxon>Embryophyta</taxon>
        <taxon>Tracheophyta</taxon>
        <taxon>Spermatophyta</taxon>
        <taxon>Magnoliopsida</taxon>
        <taxon>eudicotyledons</taxon>
        <taxon>Gunneridae</taxon>
        <taxon>Pentapetalae</taxon>
        <taxon>asterids</taxon>
        <taxon>campanulids</taxon>
        <taxon>Asterales</taxon>
        <taxon>Asteraceae</taxon>
        <taxon>Asteroideae</taxon>
        <taxon>Heliantheae alliance</taxon>
        <taxon>Heliantheae</taxon>
        <taxon>Ambrosia</taxon>
    </lineage>
</organism>
<evidence type="ECO:0000313" key="3">
    <source>
        <dbReference type="Proteomes" id="UP001206925"/>
    </source>
</evidence>
<evidence type="ECO:0000313" key="2">
    <source>
        <dbReference type="EMBL" id="KAI7748281.1"/>
    </source>
</evidence>
<dbReference type="InterPro" id="IPR029058">
    <property type="entry name" value="AB_hydrolase_fold"/>
</dbReference>
<dbReference type="InterPro" id="IPR051044">
    <property type="entry name" value="MAG_DAG_Lipase"/>
</dbReference>
<gene>
    <name evidence="2" type="ORF">M8C21_000972</name>
</gene>
<protein>
    <recommendedName>
        <fullName evidence="1">Serine aminopeptidase S33 domain-containing protein</fullName>
    </recommendedName>
</protein>
<dbReference type="Proteomes" id="UP001206925">
    <property type="component" value="Unassembled WGS sequence"/>
</dbReference>
<dbReference type="InterPro" id="IPR022742">
    <property type="entry name" value="Hydrolase_4"/>
</dbReference>
<reference evidence="2" key="1">
    <citation type="submission" date="2022-06" db="EMBL/GenBank/DDBJ databases">
        <title>Uncovering the hologenomic basis of an extraordinary plant invasion.</title>
        <authorList>
            <person name="Bieker V.C."/>
            <person name="Martin M.D."/>
            <person name="Gilbert T."/>
            <person name="Hodgins K."/>
            <person name="Battlay P."/>
            <person name="Petersen B."/>
            <person name="Wilson J."/>
        </authorList>
    </citation>
    <scope>NUCLEOTIDE SEQUENCE</scope>
    <source>
        <strain evidence="2">AA19_3_7</strain>
        <tissue evidence="2">Leaf</tissue>
    </source>
</reference>
<evidence type="ECO:0000259" key="1">
    <source>
        <dbReference type="Pfam" id="PF12146"/>
    </source>
</evidence>
<feature type="domain" description="Serine aminopeptidase S33" evidence="1">
    <location>
        <begin position="57"/>
        <end position="112"/>
    </location>
</feature>